<comment type="catalytic activity">
    <reaction evidence="7">
        <text>L-methionine + H2O = methanethiol + 2-oxobutanoate + NH4(+)</text>
        <dbReference type="Rhea" id="RHEA:23800"/>
        <dbReference type="ChEBI" id="CHEBI:15377"/>
        <dbReference type="ChEBI" id="CHEBI:16007"/>
        <dbReference type="ChEBI" id="CHEBI:16763"/>
        <dbReference type="ChEBI" id="CHEBI:28938"/>
        <dbReference type="ChEBI" id="CHEBI:57844"/>
        <dbReference type="EC" id="4.4.1.11"/>
    </reaction>
    <physiologicalReaction direction="left-to-right" evidence="7">
        <dbReference type="Rhea" id="RHEA:23801"/>
    </physiologicalReaction>
</comment>
<dbReference type="InterPro" id="IPR054542">
    <property type="entry name" value="Cys_met_metab_PP"/>
</dbReference>
<evidence type="ECO:0000256" key="6">
    <source>
        <dbReference type="ARBA" id="ARBA00048780"/>
    </source>
</evidence>
<dbReference type="PANTHER" id="PTHR11808">
    <property type="entry name" value="TRANS-SULFURATION ENZYME FAMILY MEMBER"/>
    <property type="match status" value="1"/>
</dbReference>
<dbReference type="CDD" id="cd00614">
    <property type="entry name" value="CGS_like"/>
    <property type="match status" value="1"/>
</dbReference>
<evidence type="ECO:0000256" key="4">
    <source>
        <dbReference type="ARBA" id="ARBA00047175"/>
    </source>
</evidence>
<dbReference type="GO" id="GO:0030170">
    <property type="term" value="F:pyridoxal phosphate binding"/>
    <property type="evidence" value="ECO:0007669"/>
    <property type="project" value="InterPro"/>
</dbReference>
<dbReference type="GO" id="GO:0018826">
    <property type="term" value="F:methionine gamma-lyase activity"/>
    <property type="evidence" value="ECO:0007669"/>
    <property type="project" value="UniProtKB-EC"/>
</dbReference>
<dbReference type="InterPro" id="IPR015422">
    <property type="entry name" value="PyrdxlP-dep_Trfase_small"/>
</dbReference>
<dbReference type="InterPro" id="IPR015421">
    <property type="entry name" value="PyrdxlP-dep_Trfase_major"/>
</dbReference>
<dbReference type="InterPro" id="IPR000277">
    <property type="entry name" value="Cys/Met-Metab_PyrdxlP-dep_enz"/>
</dbReference>
<sequence length="411" mass="45205">MGGWFIVDKHWEMDTELIHRHSEQKQTGAVAQAIVPAVAYSFADCQTAMEVVSGKQEGTYYGRYGNETLYALEEKMAVLENGEAALGVSSGMAAISIALLAFLKYGDHVIVTKDVYGGTHKFLTSLAPRFGITFNYVDCTNPANIIRAMRDNTKAVYIETPSNPLLTVLDIEAIAKITKRYGLPLIVDNTFMSPYLQKPLNMGADVVVHSATKYLNGHGDVLAGFIVGRTEHIQFMRQNIMGDLGQVLSAWDAFLILRGLKTLGLRVERHCSNAHQIAAFLSAHPLVETVHYPGLECHPQHEIARKQMQGMGGIVSFELKDGLEAAKEFMDALKLAMISFSLGDPETLVQHPATMTHFSMSDKDRTAAGITDGLIRLSAGLESASDIIYDLEEALQTINQKEKEGLLWKTV</sequence>
<evidence type="ECO:0000256" key="5">
    <source>
        <dbReference type="ARBA" id="ARBA00047199"/>
    </source>
</evidence>
<dbReference type="InterPro" id="IPR015424">
    <property type="entry name" value="PyrdxlP-dep_Trfase"/>
</dbReference>
<evidence type="ECO:0000256" key="1">
    <source>
        <dbReference type="ARBA" id="ARBA00001933"/>
    </source>
</evidence>
<dbReference type="AlphaFoldDB" id="A0A1Q5P5H7"/>
<dbReference type="FunFam" id="3.40.640.10:FF:000046">
    <property type="entry name" value="Cystathionine gamma-lyase"/>
    <property type="match status" value="1"/>
</dbReference>
<evidence type="ECO:0000313" key="11">
    <source>
        <dbReference type="Proteomes" id="UP000186524"/>
    </source>
</evidence>
<dbReference type="GO" id="GO:0047982">
    <property type="term" value="F:homocysteine desulfhydrase activity"/>
    <property type="evidence" value="ECO:0007669"/>
    <property type="project" value="UniProtKB-EC"/>
</dbReference>
<comment type="caution">
    <text evidence="10">The sequence shown here is derived from an EMBL/GenBank/DDBJ whole genome shotgun (WGS) entry which is preliminary data.</text>
</comment>
<evidence type="ECO:0000256" key="3">
    <source>
        <dbReference type="ARBA" id="ARBA00022898"/>
    </source>
</evidence>
<dbReference type="FunFam" id="3.90.1150.10:FF:000033">
    <property type="entry name" value="Cystathionine gamma-synthase"/>
    <property type="match status" value="1"/>
</dbReference>
<protein>
    <recommendedName>
        <fullName evidence="4">homocysteine desulfhydrase</fullName>
        <ecNumber evidence="4">4.4.1.2</ecNumber>
    </recommendedName>
    <alternativeName>
        <fullName evidence="5">Homocysteine desulfhydrase</fullName>
    </alternativeName>
</protein>
<reference evidence="10 11" key="1">
    <citation type="submission" date="2016-12" db="EMBL/GenBank/DDBJ databases">
        <title>Domibacillus sp. SAOS 44 whole genome sequencing.</title>
        <authorList>
            <person name="Verma A."/>
            <person name="Krishnamurthi S."/>
        </authorList>
    </citation>
    <scope>NUCLEOTIDE SEQUENCE [LARGE SCALE GENOMIC DNA]</scope>
    <source>
        <strain evidence="10 11">SAOS 44</strain>
    </source>
</reference>
<comment type="cofactor">
    <cofactor evidence="1 9">
        <name>pyridoxal 5'-phosphate</name>
        <dbReference type="ChEBI" id="CHEBI:597326"/>
    </cofactor>
</comment>
<keyword evidence="3 8" id="KW-0663">Pyridoxal phosphate</keyword>
<dbReference type="SUPFAM" id="SSF53383">
    <property type="entry name" value="PLP-dependent transferases"/>
    <property type="match status" value="1"/>
</dbReference>
<comment type="similarity">
    <text evidence="2 9">Belongs to the trans-sulfuration enzymes family.</text>
</comment>
<evidence type="ECO:0000256" key="2">
    <source>
        <dbReference type="ARBA" id="ARBA00009077"/>
    </source>
</evidence>
<dbReference type="STRING" id="1714354.BLL40_03980"/>
<dbReference type="GO" id="GO:0019346">
    <property type="term" value="P:transsulfuration"/>
    <property type="evidence" value="ECO:0007669"/>
    <property type="project" value="InterPro"/>
</dbReference>
<dbReference type="EC" id="4.4.1.2" evidence="4"/>
<evidence type="ECO:0000256" key="9">
    <source>
        <dbReference type="RuleBase" id="RU362118"/>
    </source>
</evidence>
<dbReference type="PANTHER" id="PTHR11808:SF80">
    <property type="entry name" value="CYSTATHIONINE GAMMA-LYASE"/>
    <property type="match status" value="1"/>
</dbReference>
<dbReference type="Gene3D" id="3.90.1150.10">
    <property type="entry name" value="Aspartate Aminotransferase, domain 1"/>
    <property type="match status" value="1"/>
</dbReference>
<dbReference type="GO" id="GO:0009086">
    <property type="term" value="P:methionine biosynthetic process"/>
    <property type="evidence" value="ECO:0007669"/>
    <property type="project" value="UniProtKB-ARBA"/>
</dbReference>
<keyword evidence="11" id="KW-1185">Reference proteome</keyword>
<evidence type="ECO:0000313" key="10">
    <source>
        <dbReference type="EMBL" id="OKL37477.1"/>
    </source>
</evidence>
<gene>
    <name evidence="10" type="ORF">BLL40_03980</name>
</gene>
<dbReference type="Pfam" id="PF01053">
    <property type="entry name" value="Cys_Met_Meta_PP"/>
    <property type="match status" value="1"/>
</dbReference>
<accession>A0A1Q5P5H7</accession>
<proteinExistence type="inferred from homology"/>
<comment type="catalytic activity">
    <reaction evidence="6">
        <text>L-homocysteine + H2O = 2-oxobutanoate + hydrogen sulfide + NH4(+) + H(+)</text>
        <dbReference type="Rhea" id="RHEA:14501"/>
        <dbReference type="ChEBI" id="CHEBI:15377"/>
        <dbReference type="ChEBI" id="CHEBI:15378"/>
        <dbReference type="ChEBI" id="CHEBI:16763"/>
        <dbReference type="ChEBI" id="CHEBI:28938"/>
        <dbReference type="ChEBI" id="CHEBI:29919"/>
        <dbReference type="ChEBI" id="CHEBI:58199"/>
        <dbReference type="EC" id="4.4.1.2"/>
    </reaction>
    <physiologicalReaction direction="left-to-right" evidence="6">
        <dbReference type="Rhea" id="RHEA:14502"/>
    </physiologicalReaction>
</comment>
<organism evidence="10 11">
    <name type="scientific">Domibacillus mangrovi</name>
    <dbReference type="NCBI Taxonomy" id="1714354"/>
    <lineage>
        <taxon>Bacteria</taxon>
        <taxon>Bacillati</taxon>
        <taxon>Bacillota</taxon>
        <taxon>Bacilli</taxon>
        <taxon>Bacillales</taxon>
        <taxon>Bacillaceae</taxon>
        <taxon>Domibacillus</taxon>
    </lineage>
</organism>
<dbReference type="PROSITE" id="PS00868">
    <property type="entry name" value="CYS_MET_METAB_PP"/>
    <property type="match status" value="1"/>
</dbReference>
<dbReference type="Proteomes" id="UP000186524">
    <property type="component" value="Unassembled WGS sequence"/>
</dbReference>
<evidence type="ECO:0000256" key="8">
    <source>
        <dbReference type="PIRSR" id="PIRSR001434-2"/>
    </source>
</evidence>
<dbReference type="Gene3D" id="3.40.640.10">
    <property type="entry name" value="Type I PLP-dependent aspartate aminotransferase-like (Major domain)"/>
    <property type="match status" value="1"/>
</dbReference>
<dbReference type="PIRSF" id="PIRSF001434">
    <property type="entry name" value="CGS"/>
    <property type="match status" value="1"/>
</dbReference>
<feature type="modified residue" description="N6-(pyridoxal phosphate)lysine" evidence="8">
    <location>
        <position position="213"/>
    </location>
</feature>
<name>A0A1Q5P5H7_9BACI</name>
<evidence type="ECO:0000256" key="7">
    <source>
        <dbReference type="ARBA" id="ARBA00052699"/>
    </source>
</evidence>
<dbReference type="EMBL" id="MRWQ01000004">
    <property type="protein sequence ID" value="OKL37477.1"/>
    <property type="molecule type" value="Genomic_DNA"/>
</dbReference>
<keyword evidence="10" id="KW-0456">Lyase</keyword>
<dbReference type="GO" id="GO:0005737">
    <property type="term" value="C:cytoplasm"/>
    <property type="evidence" value="ECO:0007669"/>
    <property type="project" value="TreeGrafter"/>
</dbReference>